<evidence type="ECO:0000259" key="7">
    <source>
        <dbReference type="Pfam" id="PF07992"/>
    </source>
</evidence>
<dbReference type="Gene3D" id="3.30.390.30">
    <property type="match status" value="1"/>
</dbReference>
<name>A0A1T5B084_9FIRM</name>
<dbReference type="GO" id="GO:0004148">
    <property type="term" value="F:dihydrolipoyl dehydrogenase (NADH) activity"/>
    <property type="evidence" value="ECO:0007669"/>
    <property type="project" value="TreeGrafter"/>
</dbReference>
<dbReference type="SUPFAM" id="SSF55424">
    <property type="entry name" value="FAD/NAD-linked reductases, dimerisation (C-terminal) domain"/>
    <property type="match status" value="1"/>
</dbReference>
<evidence type="ECO:0000256" key="2">
    <source>
        <dbReference type="ARBA" id="ARBA00007532"/>
    </source>
</evidence>
<feature type="domain" description="FAD/NAD(P)-binding" evidence="7">
    <location>
        <begin position="3"/>
        <end position="313"/>
    </location>
</feature>
<feature type="domain" description="Pyridine nucleotide-disulphide oxidoreductase dimerisation" evidence="6">
    <location>
        <begin position="334"/>
        <end position="434"/>
    </location>
</feature>
<evidence type="ECO:0000256" key="5">
    <source>
        <dbReference type="ARBA" id="ARBA00023027"/>
    </source>
</evidence>
<dbReference type="InterPro" id="IPR016156">
    <property type="entry name" value="FAD/NAD-linked_Rdtase_dimer_sf"/>
</dbReference>
<evidence type="ECO:0000256" key="3">
    <source>
        <dbReference type="ARBA" id="ARBA00022630"/>
    </source>
</evidence>
<dbReference type="PANTHER" id="PTHR22912:SF151">
    <property type="entry name" value="DIHYDROLIPOYL DEHYDROGENASE, MITOCHONDRIAL"/>
    <property type="match status" value="1"/>
</dbReference>
<evidence type="ECO:0000256" key="1">
    <source>
        <dbReference type="ARBA" id="ARBA00001974"/>
    </source>
</evidence>
<protein>
    <submittedName>
        <fullName evidence="8">NADPH-glutathione reductase</fullName>
    </submittedName>
</protein>
<dbReference type="Proteomes" id="UP000243406">
    <property type="component" value="Unassembled WGS sequence"/>
</dbReference>
<dbReference type="SUPFAM" id="SSF51905">
    <property type="entry name" value="FAD/NAD(P)-binding domain"/>
    <property type="match status" value="1"/>
</dbReference>
<dbReference type="Pfam" id="PF07992">
    <property type="entry name" value="Pyr_redox_2"/>
    <property type="match status" value="1"/>
</dbReference>
<dbReference type="InterPro" id="IPR004099">
    <property type="entry name" value="Pyr_nucl-diS_OxRdtase_dimer"/>
</dbReference>
<sequence length="438" mass="48061">MRYDAVVIGSGAAGLYFALSASKKGKKIALVEKAQLGGTAFATGCLPVKKIMDKIKSYEKAKALENENLLKLNPDKEVLFKAGIKSLENIEGYISDKLSRNNIDLYIGEGEVVSETIVRVNEAQLETEYIILATGTTASTVEGFAPIDHKVILSHESLLTMKQLPDEMTILGGNVEGIEFASMLSELGVKVKVIEKEAQILQGNDEDLIENIKARLINNGVELILNTEVTAIEKVEEEVLISFSNRESLKVKSLLVTGIRKPNIPKGIEELNLEMNNGFIKVDENLMTSKASIYAVGDINGIHGMAHIALQQGILLADYIWEGKQISTQYSSLPRCIFTINELAGAGCQEHELENCVVKKLYFKDTFRGLDSSYDDGFMKIIIQDEIVKGIWINSIDAGALVGNVGLWIDNKVSVEAIKRSLFIHPTLSEALIDAIID</sequence>
<keyword evidence="4" id="KW-0274">FAD</keyword>
<keyword evidence="9" id="KW-1185">Reference proteome</keyword>
<keyword evidence="3" id="KW-0285">Flavoprotein</keyword>
<accession>A0A1T5B084</accession>
<dbReference type="PRINTS" id="PR00368">
    <property type="entry name" value="FADPNR"/>
</dbReference>
<evidence type="ECO:0000259" key="6">
    <source>
        <dbReference type="Pfam" id="PF02852"/>
    </source>
</evidence>
<dbReference type="RefSeq" id="WP_079589212.1">
    <property type="nucleotide sequence ID" value="NZ_FUYN01000002.1"/>
</dbReference>
<dbReference type="AlphaFoldDB" id="A0A1T5B084"/>
<dbReference type="InterPro" id="IPR050151">
    <property type="entry name" value="Class-I_Pyr_Nuc-Dis_Oxidored"/>
</dbReference>
<proteinExistence type="inferred from homology"/>
<dbReference type="Pfam" id="PF02852">
    <property type="entry name" value="Pyr_redox_dim"/>
    <property type="match status" value="1"/>
</dbReference>
<evidence type="ECO:0000256" key="4">
    <source>
        <dbReference type="ARBA" id="ARBA00022827"/>
    </source>
</evidence>
<comment type="cofactor">
    <cofactor evidence="1">
        <name>FAD</name>
        <dbReference type="ChEBI" id="CHEBI:57692"/>
    </cofactor>
</comment>
<organism evidence="8 9">
    <name type="scientific">Acetoanaerobium noterae</name>
    <dbReference type="NCBI Taxonomy" id="745369"/>
    <lineage>
        <taxon>Bacteria</taxon>
        <taxon>Bacillati</taxon>
        <taxon>Bacillota</taxon>
        <taxon>Clostridia</taxon>
        <taxon>Peptostreptococcales</taxon>
        <taxon>Filifactoraceae</taxon>
        <taxon>Acetoanaerobium</taxon>
    </lineage>
</organism>
<dbReference type="InterPro" id="IPR023753">
    <property type="entry name" value="FAD/NAD-binding_dom"/>
</dbReference>
<dbReference type="PANTHER" id="PTHR22912">
    <property type="entry name" value="DISULFIDE OXIDOREDUCTASE"/>
    <property type="match status" value="1"/>
</dbReference>
<gene>
    <name evidence="8" type="ORF">SAMN02745120_1322</name>
</gene>
<dbReference type="Gene3D" id="3.50.50.60">
    <property type="entry name" value="FAD/NAD(P)-binding domain"/>
    <property type="match status" value="2"/>
</dbReference>
<evidence type="ECO:0000313" key="9">
    <source>
        <dbReference type="Proteomes" id="UP000243406"/>
    </source>
</evidence>
<evidence type="ECO:0000313" key="8">
    <source>
        <dbReference type="EMBL" id="SKB40616.1"/>
    </source>
</evidence>
<keyword evidence="5" id="KW-0520">NAD</keyword>
<dbReference type="OrthoDB" id="1705205at2"/>
<dbReference type="GO" id="GO:0050660">
    <property type="term" value="F:flavin adenine dinucleotide binding"/>
    <property type="evidence" value="ECO:0007669"/>
    <property type="project" value="TreeGrafter"/>
</dbReference>
<reference evidence="9" key="1">
    <citation type="submission" date="2017-02" db="EMBL/GenBank/DDBJ databases">
        <authorList>
            <person name="Varghese N."/>
            <person name="Submissions S."/>
        </authorList>
    </citation>
    <scope>NUCLEOTIDE SEQUENCE [LARGE SCALE GENOMIC DNA]</scope>
    <source>
        <strain evidence="9">ATCC 35199</strain>
    </source>
</reference>
<dbReference type="GO" id="GO:0006103">
    <property type="term" value="P:2-oxoglutarate metabolic process"/>
    <property type="evidence" value="ECO:0007669"/>
    <property type="project" value="TreeGrafter"/>
</dbReference>
<comment type="similarity">
    <text evidence="2">Belongs to the class-I pyridine nucleotide-disulfide oxidoreductase family.</text>
</comment>
<dbReference type="InterPro" id="IPR036188">
    <property type="entry name" value="FAD/NAD-bd_sf"/>
</dbReference>
<dbReference type="EMBL" id="FUYN01000002">
    <property type="protein sequence ID" value="SKB40616.1"/>
    <property type="molecule type" value="Genomic_DNA"/>
</dbReference>
<dbReference type="PRINTS" id="PR00411">
    <property type="entry name" value="PNDRDTASEI"/>
</dbReference>